<accession>A0ABR0WRM4</accession>
<evidence type="ECO:0000256" key="1">
    <source>
        <dbReference type="ARBA" id="ARBA00022630"/>
    </source>
</evidence>
<sequence length="278" mass="32274">MQQILFIDGNTLPPISWRFIDLDLDWTINSNREKTIQASFGSLFLGGVDTLLQLLEQRFPKLGVKREDCIEVSWIQTALFFGGYSIEESPQVLTSRNPQIRSTLPITRFYFKAKLDYVQEPIPVSGFEGMWKLLKEREAGMAEMLVVPYGGRMSEISESALPFPHRAGNLYKIQQLAYWDESGAKASETSISWVRRLYRYMTPYVSKSPRAGYINYRDLDLGVNKEDNTSYAQASIWGLKYFKNNFRKLVRVKTKIDPGNFFRNEQSIPIRYSKWEKN</sequence>
<keyword evidence="1" id="KW-0285">Flavoprotein</keyword>
<protein>
    <recommendedName>
        <fullName evidence="3">Berberine/berberine-like domain-containing protein</fullName>
    </recommendedName>
</protein>
<dbReference type="Gene3D" id="3.40.462.20">
    <property type="match status" value="1"/>
</dbReference>
<organism evidence="4 5">
    <name type="scientific">Rehmannia glutinosa</name>
    <name type="common">Chinese foxglove</name>
    <dbReference type="NCBI Taxonomy" id="99300"/>
    <lineage>
        <taxon>Eukaryota</taxon>
        <taxon>Viridiplantae</taxon>
        <taxon>Streptophyta</taxon>
        <taxon>Embryophyta</taxon>
        <taxon>Tracheophyta</taxon>
        <taxon>Spermatophyta</taxon>
        <taxon>Magnoliopsida</taxon>
        <taxon>eudicotyledons</taxon>
        <taxon>Gunneridae</taxon>
        <taxon>Pentapetalae</taxon>
        <taxon>asterids</taxon>
        <taxon>lamiids</taxon>
        <taxon>Lamiales</taxon>
        <taxon>Orobanchaceae</taxon>
        <taxon>Rehmannieae</taxon>
        <taxon>Rehmannia</taxon>
    </lineage>
</organism>
<comment type="caution">
    <text evidence="4">The sequence shown here is derived from an EMBL/GenBank/DDBJ whole genome shotgun (WGS) entry which is preliminary data.</text>
</comment>
<dbReference type="InterPro" id="IPR016169">
    <property type="entry name" value="FAD-bd_PCMH_sub2"/>
</dbReference>
<keyword evidence="2" id="KW-0274">FAD</keyword>
<keyword evidence="5" id="KW-1185">Reference proteome</keyword>
<gene>
    <name evidence="4" type="ORF">DH2020_017683</name>
</gene>
<dbReference type="Pfam" id="PF08031">
    <property type="entry name" value="BBE"/>
    <property type="match status" value="1"/>
</dbReference>
<dbReference type="Proteomes" id="UP001318860">
    <property type="component" value="Unassembled WGS sequence"/>
</dbReference>
<dbReference type="EMBL" id="JABTTQ020000009">
    <property type="protein sequence ID" value="KAK6150158.1"/>
    <property type="molecule type" value="Genomic_DNA"/>
</dbReference>
<proteinExistence type="predicted"/>
<evidence type="ECO:0000313" key="4">
    <source>
        <dbReference type="EMBL" id="KAK6150158.1"/>
    </source>
</evidence>
<dbReference type="InterPro" id="IPR012951">
    <property type="entry name" value="BBE"/>
</dbReference>
<dbReference type="PANTHER" id="PTHR32448">
    <property type="entry name" value="OS08G0158400 PROTEIN"/>
    <property type="match status" value="1"/>
</dbReference>
<evidence type="ECO:0000256" key="2">
    <source>
        <dbReference type="ARBA" id="ARBA00022827"/>
    </source>
</evidence>
<name>A0ABR0WRM4_REHGL</name>
<evidence type="ECO:0000259" key="3">
    <source>
        <dbReference type="Pfam" id="PF08031"/>
    </source>
</evidence>
<dbReference type="Gene3D" id="3.30.465.10">
    <property type="match status" value="1"/>
</dbReference>
<evidence type="ECO:0000313" key="5">
    <source>
        <dbReference type="Proteomes" id="UP001318860"/>
    </source>
</evidence>
<feature type="domain" description="Berberine/berberine-like" evidence="3">
    <location>
        <begin position="213"/>
        <end position="269"/>
    </location>
</feature>
<reference evidence="4 5" key="1">
    <citation type="journal article" date="2021" name="Comput. Struct. Biotechnol. J.">
        <title>De novo genome assembly of the potent medicinal plant Rehmannia glutinosa using nanopore technology.</title>
        <authorList>
            <person name="Ma L."/>
            <person name="Dong C."/>
            <person name="Song C."/>
            <person name="Wang X."/>
            <person name="Zheng X."/>
            <person name="Niu Y."/>
            <person name="Chen S."/>
            <person name="Feng W."/>
        </authorList>
    </citation>
    <scope>NUCLEOTIDE SEQUENCE [LARGE SCALE GENOMIC DNA]</scope>
    <source>
        <strain evidence="4">DH-2019</strain>
    </source>
</reference>